<evidence type="ECO:0000313" key="15">
    <source>
        <dbReference type="Proteomes" id="UP000075885"/>
    </source>
</evidence>
<reference evidence="14" key="2">
    <citation type="submission" date="2020-05" db="UniProtKB">
        <authorList>
            <consortium name="EnsemblMetazoa"/>
        </authorList>
    </citation>
    <scope>IDENTIFICATION</scope>
    <source>
        <strain evidence="14">Epiroticus2</strain>
    </source>
</reference>
<evidence type="ECO:0000313" key="14">
    <source>
        <dbReference type="EnsemblMetazoa" id="AEPI004865-PA"/>
    </source>
</evidence>
<sequence>MPPSTIFLRETYDAFDKPIAVFEAHSDFHDGSMLVLKLNIETTETSNDKNMFILEQSDNTACIKLTGPVDFETRQEYTITVTASKANALEKVLAKGQVKIRIIDENDNVPRFAGEVTGNVLEHAPPGTFVTQVHAHDRDGTSAHNIVSYRIEGPGKQFFHIDSQTGNITSLVEFDREKKNIYLVTVVAVDNSPSVLSHDGKPNRAERRLFIRVLDTNDHPPIFEKRYYVAENVPENADINTSIIKVKATDQDADSNIQYSIEKNNIGWAFKMDEETGLISVNNQLDYELISEYDLVVKADDGIFHDTAIVRIKVKDLNDNAPKILVLQNVTVPENTLPSGCVANLWAYDPDIKNFEHPQNIKYTLPKEHEHLLSIDSNGCLKLLMPLDRDPPHGFEVLQTNITMTDENGTGKTATETVYIFVQDANDNAPQLAIKQPVVWNENRPSGMITPLGTKDADGEHNGPPFFYTIDSNAPDYIKKRFQTVDDKLYSLVEFDREQQKQYLVPILIRDSGDKPMSAVTNLLVVIGDENDNRMEKGESQIVVHTYEGKLSDTQIGRVYVSDPDDWDLSDKKFFWDETMNEKTRRHFNLNSTTGMITMVESTPQGSYDLLFLVIEESSYFPRHNVSARTTVTVKDISQKIVNQSGSIRFHNVTAEEFVYQSSVHISSPMMRLQQHIAAILNTSPDQVNIFTINNRRLAGSLLLDVFFAVGDSIYTTTEALNGVLSLQLSKLEEDVGYRIVMIGIDECIQQGDICDRTCKNKVQPSHKSIVVHTNVTSFVGITTFTQAECISQQVPPFAACMESIEGPECQMQDISFSGNGYALYPPVYIDHITNISFEMFTRQKDGLVLYMGPLKYNPQLTTQPFTALEIVDATARFEHHQMSLYEATTVHVTLQPQKIEISSVSNNLVSSKSKYENRDMNGYLPGNSSVQLGGSVVSLDKLGMLYNWEYVPQAKSFDGSIRNLTINGLTMDCRQSINSQNVSYNRSGLVRSSNTGRKGIQMQGTQIGDDLVGIVFCRRQLVQMVARSLCLGLSDCGGRCRMWSTPRVRRSTVSGMMCCGRLLLLLVLLVL</sequence>
<feature type="domain" description="Cadherin" evidence="13">
    <location>
        <begin position="442"/>
        <end position="543"/>
    </location>
</feature>
<evidence type="ECO:0000256" key="2">
    <source>
        <dbReference type="ARBA" id="ARBA00022536"/>
    </source>
</evidence>
<evidence type="ECO:0000259" key="13">
    <source>
        <dbReference type="PROSITE" id="PS50268"/>
    </source>
</evidence>
<accession>A0A182PD60</accession>
<keyword evidence="7" id="KW-0130">Cell adhesion</keyword>
<evidence type="ECO:0000256" key="11">
    <source>
        <dbReference type="ARBA" id="ARBA00023180"/>
    </source>
</evidence>
<dbReference type="InterPro" id="IPR013320">
    <property type="entry name" value="ConA-like_dom_sf"/>
</dbReference>
<dbReference type="FunFam" id="2.60.40.60:FF:000272">
    <property type="entry name" value="DE cadherin-like protein"/>
    <property type="match status" value="1"/>
</dbReference>
<dbReference type="InterPro" id="IPR015919">
    <property type="entry name" value="Cadherin-like_sf"/>
</dbReference>
<dbReference type="GO" id="GO:0007424">
    <property type="term" value="P:open tracheal system development"/>
    <property type="evidence" value="ECO:0007669"/>
    <property type="project" value="UniProtKB-ARBA"/>
</dbReference>
<keyword evidence="6 12" id="KW-0106">Calcium</keyword>
<keyword evidence="15" id="KW-1185">Reference proteome</keyword>
<evidence type="ECO:0000256" key="6">
    <source>
        <dbReference type="ARBA" id="ARBA00022837"/>
    </source>
</evidence>
<dbReference type="PROSITE" id="PS50268">
    <property type="entry name" value="CADHERIN_2"/>
    <property type="match status" value="6"/>
</dbReference>
<comment type="subcellular location">
    <subcellularLocation>
        <location evidence="1">Cell membrane</location>
        <topology evidence="1">Single-pass type I membrane protein</topology>
    </subcellularLocation>
</comment>
<evidence type="ECO:0000256" key="9">
    <source>
        <dbReference type="ARBA" id="ARBA00023136"/>
    </source>
</evidence>
<dbReference type="VEuPathDB" id="VectorBase:AEPI004865"/>
<dbReference type="GO" id="GO:0001736">
    <property type="term" value="P:establishment of planar polarity"/>
    <property type="evidence" value="ECO:0007669"/>
    <property type="project" value="UniProtKB-ARBA"/>
</dbReference>
<dbReference type="SMART" id="SM00112">
    <property type="entry name" value="CA"/>
    <property type="match status" value="5"/>
</dbReference>
<dbReference type="STRING" id="199890.A0A182PD60"/>
<dbReference type="GO" id="GO:0048589">
    <property type="term" value="P:developmental growth"/>
    <property type="evidence" value="ECO:0007669"/>
    <property type="project" value="UniProtKB-ARBA"/>
</dbReference>
<evidence type="ECO:0000256" key="1">
    <source>
        <dbReference type="ARBA" id="ARBA00004251"/>
    </source>
</evidence>
<dbReference type="InterPro" id="IPR001791">
    <property type="entry name" value="Laminin_G"/>
</dbReference>
<dbReference type="PRINTS" id="PR00205">
    <property type="entry name" value="CADHERIN"/>
</dbReference>
<evidence type="ECO:0000256" key="12">
    <source>
        <dbReference type="PROSITE-ProRule" id="PRU00043"/>
    </source>
</evidence>
<keyword evidence="10" id="KW-1015">Disulfide bond</keyword>
<dbReference type="PROSITE" id="PS00232">
    <property type="entry name" value="CADHERIN_1"/>
    <property type="match status" value="2"/>
</dbReference>
<keyword evidence="9" id="KW-0472">Membrane</keyword>
<dbReference type="CDD" id="cd00110">
    <property type="entry name" value="LamG"/>
    <property type="match status" value="1"/>
</dbReference>
<dbReference type="GO" id="GO:0007163">
    <property type="term" value="P:establishment or maintenance of cell polarity"/>
    <property type="evidence" value="ECO:0007669"/>
    <property type="project" value="UniProtKB-ARBA"/>
</dbReference>
<dbReference type="EnsemblMetazoa" id="AEPI004865-RA">
    <property type="protein sequence ID" value="AEPI004865-PA"/>
    <property type="gene ID" value="AEPI004865"/>
</dbReference>
<name>A0A182PD60_9DIPT</name>
<keyword evidence="5" id="KW-0677">Repeat</keyword>
<dbReference type="FunFam" id="2.60.40.60:FF:000032">
    <property type="entry name" value="FAT atypical cadherin 1"/>
    <property type="match status" value="1"/>
</dbReference>
<dbReference type="InterPro" id="IPR050174">
    <property type="entry name" value="Protocadherin/Cadherin-CA"/>
</dbReference>
<keyword evidence="8" id="KW-1133">Transmembrane helix</keyword>
<evidence type="ECO:0000256" key="3">
    <source>
        <dbReference type="ARBA" id="ARBA00022692"/>
    </source>
</evidence>
<dbReference type="SUPFAM" id="SSF49899">
    <property type="entry name" value="Concanavalin A-like lectins/glucanases"/>
    <property type="match status" value="1"/>
</dbReference>
<keyword evidence="3" id="KW-0812">Transmembrane</keyword>
<dbReference type="GO" id="GO:0007156">
    <property type="term" value="P:homophilic cell adhesion via plasma membrane adhesion molecules"/>
    <property type="evidence" value="ECO:0007669"/>
    <property type="project" value="InterPro"/>
</dbReference>
<dbReference type="Gene3D" id="2.60.40.60">
    <property type="entry name" value="Cadherins"/>
    <property type="match status" value="6"/>
</dbReference>
<dbReference type="GO" id="GO:0005886">
    <property type="term" value="C:plasma membrane"/>
    <property type="evidence" value="ECO:0007669"/>
    <property type="project" value="UniProtKB-SubCell"/>
</dbReference>
<dbReference type="GO" id="GO:0048513">
    <property type="term" value="P:animal organ development"/>
    <property type="evidence" value="ECO:0007669"/>
    <property type="project" value="UniProtKB-ARBA"/>
</dbReference>
<dbReference type="AlphaFoldDB" id="A0A182PD60"/>
<evidence type="ECO:0000256" key="7">
    <source>
        <dbReference type="ARBA" id="ARBA00022889"/>
    </source>
</evidence>
<dbReference type="GO" id="GO:0030855">
    <property type="term" value="P:epithelial cell differentiation"/>
    <property type="evidence" value="ECO:0007669"/>
    <property type="project" value="UniProtKB-ARBA"/>
</dbReference>
<dbReference type="GO" id="GO:0008104">
    <property type="term" value="P:intracellular protein localization"/>
    <property type="evidence" value="ECO:0007669"/>
    <property type="project" value="UniProtKB-ARBA"/>
</dbReference>
<dbReference type="Pfam" id="PF24811">
    <property type="entry name" value="Ig_Shg"/>
    <property type="match status" value="1"/>
</dbReference>
<evidence type="ECO:0000256" key="8">
    <source>
        <dbReference type="ARBA" id="ARBA00022989"/>
    </source>
</evidence>
<feature type="domain" description="Cadherin" evidence="13">
    <location>
        <begin position="548"/>
        <end position="650"/>
    </location>
</feature>
<dbReference type="PANTHER" id="PTHR24028:SF328">
    <property type="entry name" value="CADHERIN-3"/>
    <property type="match status" value="1"/>
</dbReference>
<protein>
    <recommendedName>
        <fullName evidence="13">Cadherin domain-containing protein</fullName>
    </recommendedName>
</protein>
<feature type="domain" description="Cadherin" evidence="13">
    <location>
        <begin position="36"/>
        <end position="112"/>
    </location>
</feature>
<feature type="domain" description="Cadherin" evidence="13">
    <location>
        <begin position="324"/>
        <end position="432"/>
    </location>
</feature>
<dbReference type="SUPFAM" id="SSF49313">
    <property type="entry name" value="Cadherin-like"/>
    <property type="match status" value="6"/>
</dbReference>
<dbReference type="InterPro" id="IPR020894">
    <property type="entry name" value="Cadherin_CS"/>
</dbReference>
<keyword evidence="11" id="KW-0325">Glycoprotein</keyword>
<evidence type="ECO:0000256" key="10">
    <source>
        <dbReference type="ARBA" id="ARBA00023157"/>
    </source>
</evidence>
<feature type="domain" description="Cadherin" evidence="13">
    <location>
        <begin position="233"/>
        <end position="324"/>
    </location>
</feature>
<reference evidence="15" key="1">
    <citation type="submission" date="2013-03" db="EMBL/GenBank/DDBJ databases">
        <title>The Genome Sequence of Anopheles epiroticus epiroticus2.</title>
        <authorList>
            <consortium name="The Broad Institute Genomics Platform"/>
            <person name="Neafsey D.E."/>
            <person name="Howell P."/>
            <person name="Walker B."/>
            <person name="Young S.K."/>
            <person name="Zeng Q."/>
            <person name="Gargeya S."/>
            <person name="Fitzgerald M."/>
            <person name="Haas B."/>
            <person name="Abouelleil A."/>
            <person name="Allen A.W."/>
            <person name="Alvarado L."/>
            <person name="Arachchi H.M."/>
            <person name="Berlin A.M."/>
            <person name="Chapman S.B."/>
            <person name="Gainer-Dewar J."/>
            <person name="Goldberg J."/>
            <person name="Griggs A."/>
            <person name="Gujja S."/>
            <person name="Hansen M."/>
            <person name="Howarth C."/>
            <person name="Imamovic A."/>
            <person name="Ireland A."/>
            <person name="Larimer J."/>
            <person name="McCowan C."/>
            <person name="Murphy C."/>
            <person name="Pearson M."/>
            <person name="Poon T.W."/>
            <person name="Priest M."/>
            <person name="Roberts A."/>
            <person name="Saif S."/>
            <person name="Shea T."/>
            <person name="Sisk P."/>
            <person name="Sykes S."/>
            <person name="Wortman J."/>
            <person name="Nusbaum C."/>
            <person name="Birren B."/>
        </authorList>
    </citation>
    <scope>NUCLEOTIDE SEQUENCE [LARGE SCALE GENOMIC DNA]</scope>
    <source>
        <strain evidence="15">Epiroticus2</strain>
    </source>
</reference>
<keyword evidence="2" id="KW-0245">EGF-like domain</keyword>
<dbReference type="Gene3D" id="2.60.120.200">
    <property type="match status" value="1"/>
</dbReference>
<dbReference type="InterPro" id="IPR056370">
    <property type="entry name" value="Shg-like_Ig-like"/>
</dbReference>
<organism evidence="14 15">
    <name type="scientific">Anopheles epiroticus</name>
    <dbReference type="NCBI Taxonomy" id="199890"/>
    <lineage>
        <taxon>Eukaryota</taxon>
        <taxon>Metazoa</taxon>
        <taxon>Ecdysozoa</taxon>
        <taxon>Arthropoda</taxon>
        <taxon>Hexapoda</taxon>
        <taxon>Insecta</taxon>
        <taxon>Pterygota</taxon>
        <taxon>Neoptera</taxon>
        <taxon>Endopterygota</taxon>
        <taxon>Diptera</taxon>
        <taxon>Nematocera</taxon>
        <taxon>Culicoidea</taxon>
        <taxon>Culicidae</taxon>
        <taxon>Anophelinae</taxon>
        <taxon>Anopheles</taxon>
    </lineage>
</organism>
<feature type="domain" description="Cadherin" evidence="13">
    <location>
        <begin position="112"/>
        <end position="223"/>
    </location>
</feature>
<evidence type="ECO:0000256" key="4">
    <source>
        <dbReference type="ARBA" id="ARBA00022729"/>
    </source>
</evidence>
<keyword evidence="4" id="KW-0732">Signal</keyword>
<dbReference type="PANTHER" id="PTHR24028">
    <property type="entry name" value="CADHERIN-87A"/>
    <property type="match status" value="1"/>
</dbReference>
<dbReference type="CDD" id="cd11304">
    <property type="entry name" value="Cadherin_repeat"/>
    <property type="match status" value="5"/>
</dbReference>
<dbReference type="GO" id="GO:0005509">
    <property type="term" value="F:calcium ion binding"/>
    <property type="evidence" value="ECO:0007669"/>
    <property type="project" value="UniProtKB-UniRule"/>
</dbReference>
<dbReference type="Pfam" id="PF00028">
    <property type="entry name" value="Cadherin"/>
    <property type="match status" value="2"/>
</dbReference>
<dbReference type="InterPro" id="IPR002126">
    <property type="entry name" value="Cadherin-like_dom"/>
</dbReference>
<evidence type="ECO:0000256" key="5">
    <source>
        <dbReference type="ARBA" id="ARBA00022737"/>
    </source>
</evidence>
<proteinExistence type="predicted"/>
<dbReference type="Proteomes" id="UP000075885">
    <property type="component" value="Unassembled WGS sequence"/>
</dbReference>